<dbReference type="GO" id="GO:0008137">
    <property type="term" value="F:NADH dehydrogenase (ubiquinone) activity"/>
    <property type="evidence" value="ECO:0007669"/>
    <property type="project" value="InterPro"/>
</dbReference>
<evidence type="ECO:0000259" key="9">
    <source>
        <dbReference type="Pfam" id="PF00361"/>
    </source>
</evidence>
<feature type="transmembrane region" description="Helical" evidence="8">
    <location>
        <begin position="378"/>
        <end position="405"/>
    </location>
</feature>
<comment type="subcellular location">
    <subcellularLocation>
        <location evidence="1">Cell membrane</location>
        <topology evidence="1">Multi-pass membrane protein</topology>
    </subcellularLocation>
    <subcellularLocation>
        <location evidence="7">Membrane</location>
        <topology evidence="7">Multi-pass membrane protein</topology>
    </subcellularLocation>
</comment>
<dbReference type="GO" id="GO:0042773">
    <property type="term" value="P:ATP synthesis coupled electron transport"/>
    <property type="evidence" value="ECO:0007669"/>
    <property type="project" value="InterPro"/>
</dbReference>
<dbReference type="Pfam" id="PF00361">
    <property type="entry name" value="Proton_antipo_M"/>
    <property type="match status" value="1"/>
</dbReference>
<evidence type="ECO:0000256" key="3">
    <source>
        <dbReference type="ARBA" id="ARBA00022692"/>
    </source>
</evidence>
<proteinExistence type="predicted"/>
<dbReference type="EMBL" id="CP036313">
    <property type="protein sequence ID" value="QBH14266.1"/>
    <property type="molecule type" value="Genomic_DNA"/>
</dbReference>
<dbReference type="AlphaFoldDB" id="A0A328FDM4"/>
<dbReference type="Proteomes" id="UP000248798">
    <property type="component" value="Unassembled WGS sequence"/>
</dbReference>
<dbReference type="Proteomes" id="UP000293902">
    <property type="component" value="Chromosome"/>
</dbReference>
<gene>
    <name evidence="11" type="ORF">DO021_06160</name>
    <name evidence="10" type="ORF">EYB58_15900</name>
</gene>
<feature type="transmembrane region" description="Helical" evidence="8">
    <location>
        <begin position="311"/>
        <end position="334"/>
    </location>
</feature>
<keyword evidence="4 8" id="KW-1133">Transmembrane helix</keyword>
<dbReference type="OrthoDB" id="9805769at2"/>
<evidence type="ECO:0000256" key="8">
    <source>
        <dbReference type="SAM" id="Phobius"/>
    </source>
</evidence>
<dbReference type="InterPro" id="IPR003918">
    <property type="entry name" value="NADH_UbQ_OxRdtase"/>
</dbReference>
<dbReference type="InterPro" id="IPR001750">
    <property type="entry name" value="ND/Mrp_TM"/>
</dbReference>
<keyword evidence="2" id="KW-1003">Cell membrane</keyword>
<dbReference type="PANTHER" id="PTHR42682:SF5">
    <property type="entry name" value="HYDROGENASE-4 COMPONENT F"/>
    <property type="match status" value="1"/>
</dbReference>
<dbReference type="PRINTS" id="PR01437">
    <property type="entry name" value="NUOXDRDTASE4"/>
</dbReference>
<dbReference type="GO" id="GO:0016491">
    <property type="term" value="F:oxidoreductase activity"/>
    <property type="evidence" value="ECO:0007669"/>
    <property type="project" value="UniProtKB-KW"/>
</dbReference>
<feature type="transmembrane region" description="Helical" evidence="8">
    <location>
        <begin position="131"/>
        <end position="150"/>
    </location>
</feature>
<feature type="domain" description="NADH:quinone oxidoreductase/Mrp antiporter transmembrane" evidence="9">
    <location>
        <begin position="126"/>
        <end position="417"/>
    </location>
</feature>
<dbReference type="InterPro" id="IPR052175">
    <property type="entry name" value="ComplexI-like_HydComp"/>
</dbReference>
<evidence type="ECO:0000256" key="7">
    <source>
        <dbReference type="RuleBase" id="RU000320"/>
    </source>
</evidence>
<feature type="transmembrane region" description="Helical" evidence="8">
    <location>
        <begin position="162"/>
        <end position="187"/>
    </location>
</feature>
<evidence type="ECO:0000313" key="13">
    <source>
        <dbReference type="Proteomes" id="UP000293902"/>
    </source>
</evidence>
<feature type="transmembrane region" description="Helical" evidence="8">
    <location>
        <begin position="280"/>
        <end position="299"/>
    </location>
</feature>
<evidence type="ECO:0000313" key="11">
    <source>
        <dbReference type="EMBL" id="RAM02804.1"/>
    </source>
</evidence>
<name>A0A328FDM4_9BACT</name>
<reference evidence="11 12" key="1">
    <citation type="submission" date="2018-06" db="EMBL/GenBank/DDBJ databases">
        <title>Complete Genome Sequence of Desulfobacter hydrogenophilus (DSM3380).</title>
        <authorList>
            <person name="Marietou A."/>
            <person name="Schreiber L."/>
            <person name="Marshall I."/>
            <person name="Jorgensen B."/>
        </authorList>
    </citation>
    <scope>NUCLEOTIDE SEQUENCE [LARGE SCALE GENOMIC DNA]</scope>
    <source>
        <strain evidence="11 12">DSM 3380</strain>
    </source>
</reference>
<evidence type="ECO:0000256" key="5">
    <source>
        <dbReference type="ARBA" id="ARBA00023002"/>
    </source>
</evidence>
<evidence type="ECO:0000313" key="10">
    <source>
        <dbReference type="EMBL" id="QBH14266.1"/>
    </source>
</evidence>
<keyword evidence="3 7" id="KW-0812">Transmembrane</keyword>
<organism evidence="11 12">
    <name type="scientific">Desulfobacter hydrogenophilus</name>
    <dbReference type="NCBI Taxonomy" id="2291"/>
    <lineage>
        <taxon>Bacteria</taxon>
        <taxon>Pseudomonadati</taxon>
        <taxon>Thermodesulfobacteriota</taxon>
        <taxon>Desulfobacteria</taxon>
        <taxon>Desulfobacterales</taxon>
        <taxon>Desulfobacteraceae</taxon>
        <taxon>Desulfobacter</taxon>
    </lineage>
</organism>
<reference evidence="10 13" key="2">
    <citation type="submission" date="2019-02" db="EMBL/GenBank/DDBJ databases">
        <title>Complete genome sequence of Desulfobacter hydrogenophilus AcRS1.</title>
        <authorList>
            <person name="Marietou A."/>
            <person name="Lund M.B."/>
            <person name="Marshall I.P.G."/>
            <person name="Schreiber L."/>
            <person name="Jorgensen B."/>
        </authorList>
    </citation>
    <scope>NUCLEOTIDE SEQUENCE [LARGE SCALE GENOMIC DNA]</scope>
    <source>
        <strain evidence="10 13">AcRS1</strain>
    </source>
</reference>
<dbReference type="RefSeq" id="WP_111954786.1">
    <property type="nucleotide sequence ID" value="NZ_CP036313.1"/>
</dbReference>
<dbReference type="GO" id="GO:0005886">
    <property type="term" value="C:plasma membrane"/>
    <property type="evidence" value="ECO:0007669"/>
    <property type="project" value="UniProtKB-SubCell"/>
</dbReference>
<keyword evidence="5" id="KW-0560">Oxidoreductase</keyword>
<keyword evidence="6 8" id="KW-0472">Membrane</keyword>
<protein>
    <submittedName>
        <fullName evidence="11">NADH dehydrogenase FAD-containing subunit</fullName>
    </submittedName>
</protein>
<evidence type="ECO:0000256" key="1">
    <source>
        <dbReference type="ARBA" id="ARBA00004651"/>
    </source>
</evidence>
<evidence type="ECO:0000256" key="6">
    <source>
        <dbReference type="ARBA" id="ARBA00023136"/>
    </source>
</evidence>
<feature type="transmembrane region" description="Helical" evidence="8">
    <location>
        <begin position="411"/>
        <end position="430"/>
    </location>
</feature>
<feature type="transmembrane region" description="Helical" evidence="8">
    <location>
        <begin position="63"/>
        <end position="84"/>
    </location>
</feature>
<evidence type="ECO:0000313" key="12">
    <source>
        <dbReference type="Proteomes" id="UP000248798"/>
    </source>
</evidence>
<keyword evidence="13" id="KW-1185">Reference proteome</keyword>
<feature type="transmembrane region" description="Helical" evidence="8">
    <location>
        <begin position="463"/>
        <end position="483"/>
    </location>
</feature>
<evidence type="ECO:0000256" key="4">
    <source>
        <dbReference type="ARBA" id="ARBA00022989"/>
    </source>
</evidence>
<sequence>MIWALLILPASLGLFCLLSRSSNLCRYLLVISALCHSTMVLILACHREQTISSQWIGLDDAGLLFLAITSLLFLGAAVYTFGYLKAEGDSPIKDIEEHFFFKNSHNAVFVGCMLFFLATMTLVTVSRHLGLMWVAIEATTLSSAPLIYYHRHHRSLEAVWKYILICSVGIALAMLGNFFIVVAGTHIEGAGPLLALDDLIGHASSLNPTWMKAAFVLCLVGYGTKMGLAPMHNWLPDAHSEAPSSISALLSGALLNCAFLVLLRIHTVMITAGLGDTSRMLFVLLGLISLGFAAVFIIGQKDFKRMLAYSSVEHMGIIALGLGIGGMGITGSLFHAVNHSLIKGMLFMTAGNIMAAYQTKTIADVKGLMYTRPFTAMLWLAGAMAIVGMPPFGIFLSELTILGAMLDTGRFFVAGAYLLALGIIFAALTAKVLPMIFSPPTDPLQTTPDENNAKKLSLKKEPVWSIAPLAFFGFLSFVLGIYMPPWLSGLLDGVSRSLGGQ</sequence>
<feature type="transmembrane region" description="Helical" evidence="8">
    <location>
        <begin position="249"/>
        <end position="274"/>
    </location>
</feature>
<dbReference type="EMBL" id="QLNI01000010">
    <property type="protein sequence ID" value="RAM02804.1"/>
    <property type="molecule type" value="Genomic_DNA"/>
</dbReference>
<dbReference type="PANTHER" id="PTHR42682">
    <property type="entry name" value="HYDROGENASE-4 COMPONENT F"/>
    <property type="match status" value="1"/>
</dbReference>
<evidence type="ECO:0000256" key="2">
    <source>
        <dbReference type="ARBA" id="ARBA00022475"/>
    </source>
</evidence>
<feature type="transmembrane region" description="Helical" evidence="8">
    <location>
        <begin position="105"/>
        <end position="125"/>
    </location>
</feature>
<accession>A0A328FDM4</accession>